<protein>
    <submittedName>
        <fullName evidence="2">Uncharacterized protein</fullName>
    </submittedName>
</protein>
<organism evidence="2 3">
    <name type="scientific">Micromonospora craterilacus</name>
    <dbReference type="NCBI Taxonomy" id="1655439"/>
    <lineage>
        <taxon>Bacteria</taxon>
        <taxon>Bacillati</taxon>
        <taxon>Actinomycetota</taxon>
        <taxon>Actinomycetes</taxon>
        <taxon>Micromonosporales</taxon>
        <taxon>Micromonosporaceae</taxon>
        <taxon>Micromonospora</taxon>
    </lineage>
</organism>
<evidence type="ECO:0000313" key="2">
    <source>
        <dbReference type="EMBL" id="PZG13128.1"/>
    </source>
</evidence>
<keyword evidence="3" id="KW-1185">Reference proteome</keyword>
<feature type="transmembrane region" description="Helical" evidence="1">
    <location>
        <begin position="368"/>
        <end position="388"/>
    </location>
</feature>
<keyword evidence="1" id="KW-1133">Transmembrane helix</keyword>
<dbReference type="AlphaFoldDB" id="A0A2W2EL73"/>
<comment type="caution">
    <text evidence="2">The sequence shown here is derived from an EMBL/GenBank/DDBJ whole genome shotgun (WGS) entry which is preliminary data.</text>
</comment>
<dbReference type="OrthoDB" id="5181906at2"/>
<name>A0A2W2EL73_9ACTN</name>
<sequence>MSLRDEPDQIVVPVTEDRAIVIGPAGTKRLRWGRLVDDLTSGEWKSLLRALDPATRSFIESQRLTGCLVELDGTSRKMMRAAEVITEEGGWIQATLRNRGKFTRLMRIRPATGVAAISGGAAILGAIAAQAQTAEMARDIKAIRQRIDVIYQHLQSDQSGAVENAVEQVEDLVKRLRTHGKRGVKAGEFSVIRSDLGAQTRKCMSHLKGAVTKLENAKQRSPRQAQEWLSKGAVDDVLLYLELLGKCYAATVELGLAQIAFEYHKGKPDVARTWAESTTKSTAEFRTEIHDVYGRLGQLDESIRAQFRAASKSVNGGERRRGLESAMQSSASGMIATTVSAAADKLAGKTVTLGRLRGSSIAVPANTAAAGAGVLLLGVVGVNAVVRYRAEKKLDERLAQLSRASRRSSQTLDQAAPSLEMLRTLNEELAGPMD</sequence>
<dbReference type="EMBL" id="POTY01000187">
    <property type="protein sequence ID" value="PZG13128.1"/>
    <property type="molecule type" value="Genomic_DNA"/>
</dbReference>
<keyword evidence="1" id="KW-0472">Membrane</keyword>
<gene>
    <name evidence="2" type="ORF">C1I95_24345</name>
</gene>
<reference evidence="2 3" key="1">
    <citation type="submission" date="2018-01" db="EMBL/GenBank/DDBJ databases">
        <title>Draft genome sequence of Jishengella sp. NA12.</title>
        <authorList>
            <person name="Sahin N."/>
            <person name="Ay H."/>
            <person name="Saygin H."/>
        </authorList>
    </citation>
    <scope>NUCLEOTIDE SEQUENCE [LARGE SCALE GENOMIC DNA]</scope>
    <source>
        <strain evidence="2 3">NA12</strain>
    </source>
</reference>
<evidence type="ECO:0000256" key="1">
    <source>
        <dbReference type="SAM" id="Phobius"/>
    </source>
</evidence>
<keyword evidence="1" id="KW-0812">Transmembrane</keyword>
<accession>A0A2W2EL73</accession>
<dbReference type="RefSeq" id="WP_111217009.1">
    <property type="nucleotide sequence ID" value="NZ_POTY01000187.1"/>
</dbReference>
<proteinExistence type="predicted"/>
<evidence type="ECO:0000313" key="3">
    <source>
        <dbReference type="Proteomes" id="UP000248924"/>
    </source>
</evidence>
<dbReference type="Proteomes" id="UP000248924">
    <property type="component" value="Unassembled WGS sequence"/>
</dbReference>